<dbReference type="InterPro" id="IPR012020">
    <property type="entry name" value="ABHD4"/>
</dbReference>
<feature type="active site" description="Charge relay system" evidence="2">
    <location>
        <position position="304"/>
    </location>
</feature>
<dbReference type="SUPFAM" id="SSF53474">
    <property type="entry name" value="alpha/beta-Hydrolases"/>
    <property type="match status" value="1"/>
</dbReference>
<dbReference type="HOGENOM" id="CLU_032487_0_1_6"/>
<evidence type="ECO:0000313" key="5">
    <source>
        <dbReference type="EMBL" id="AER55060.1"/>
    </source>
</evidence>
<evidence type="ECO:0000256" key="1">
    <source>
        <dbReference type="ARBA" id="ARBA00010884"/>
    </source>
</evidence>
<reference evidence="5 6" key="1">
    <citation type="journal article" date="2012" name="J. Bacteriol.">
        <title>Complete Genome Sequence of the BTEX-Degrading Bacterium Pseudoxanthomonas spadix BD-a59.</title>
        <authorList>
            <person name="Lee S.H."/>
            <person name="Jin H.M."/>
            <person name="Lee H.J."/>
            <person name="Kim J.M."/>
            <person name="Jeon C.O."/>
        </authorList>
    </citation>
    <scope>NUCLEOTIDE SEQUENCE [LARGE SCALE GENOMIC DNA]</scope>
    <source>
        <strain evidence="5 6">BD-a59</strain>
    </source>
</reference>
<dbReference type="KEGG" id="psd:DSC_02035"/>
<evidence type="ECO:0000256" key="2">
    <source>
        <dbReference type="PIRSR" id="PIRSR005211-1"/>
    </source>
</evidence>
<dbReference type="AlphaFoldDB" id="G7UUY1"/>
<accession>G7UUY1</accession>
<proteinExistence type="inferred from homology"/>
<name>G7UUY1_PSEUP</name>
<dbReference type="PANTHER" id="PTHR10794">
    <property type="entry name" value="ABHYDROLASE DOMAIN-CONTAINING PROTEIN"/>
    <property type="match status" value="1"/>
</dbReference>
<keyword evidence="6" id="KW-1185">Reference proteome</keyword>
<dbReference type="GO" id="GO:0034338">
    <property type="term" value="F:short-chain carboxylesterase activity"/>
    <property type="evidence" value="ECO:0007669"/>
    <property type="project" value="TreeGrafter"/>
</dbReference>
<feature type="region of interest" description="Disordered" evidence="3">
    <location>
        <begin position="1"/>
        <end position="37"/>
    </location>
</feature>
<dbReference type="Pfam" id="PF00561">
    <property type="entry name" value="Abhydrolase_1"/>
    <property type="match status" value="1"/>
</dbReference>
<evidence type="ECO:0000256" key="3">
    <source>
        <dbReference type="SAM" id="MobiDB-lite"/>
    </source>
</evidence>
<protein>
    <recommendedName>
        <fullName evidence="4">AB hydrolase-1 domain-containing protein</fullName>
    </recommendedName>
</protein>
<dbReference type="InterPro" id="IPR000073">
    <property type="entry name" value="AB_hydrolase_1"/>
</dbReference>
<dbReference type="eggNOG" id="COG0429">
    <property type="taxonomic scope" value="Bacteria"/>
</dbReference>
<dbReference type="InterPro" id="IPR029058">
    <property type="entry name" value="AB_hydrolase_fold"/>
</dbReference>
<dbReference type="EMBL" id="CP003093">
    <property type="protein sequence ID" value="AER55060.1"/>
    <property type="molecule type" value="Genomic_DNA"/>
</dbReference>
<dbReference type="InterPro" id="IPR050960">
    <property type="entry name" value="AB_hydrolase_4_sf"/>
</dbReference>
<evidence type="ECO:0000259" key="4">
    <source>
        <dbReference type="Pfam" id="PF00561"/>
    </source>
</evidence>
<dbReference type="PANTHER" id="PTHR10794:SF63">
    <property type="entry name" value="ALPHA_BETA HYDROLASE 1, ISOFORM A"/>
    <property type="match status" value="1"/>
</dbReference>
<feature type="active site" description="Charge relay system" evidence="2">
    <location>
        <position position="178"/>
    </location>
</feature>
<comment type="similarity">
    <text evidence="1">Belongs to the AB hydrolase superfamily. AB hydrolase 4 family.</text>
</comment>
<feature type="domain" description="AB hydrolase-1" evidence="4">
    <location>
        <begin position="101"/>
        <end position="337"/>
    </location>
</feature>
<gene>
    <name evidence="5" type="ordered locus">DSC_02035</name>
</gene>
<sequence length="355" mass="39945">MSGRPELSTAHHVPPAQTSTSSQGQERDPASPDDYLPPRWLRNAHLQSILSSSDLRRRRGLRRLQALGAQSTEHIFDGGAGVRLQGWHTLIPGMEVRGLALLLHGWEGSAESSYMRMTAASLLEAGYEVVRLNFRDHGDTHHLNEEIFHSCLLPEVLHAACDVAQRFPQRPMVAAGYSLGGNFVLRLALRAPQAGLPLKHVAAVCPVLDPHSALLGMERGLPLYHWYFQRRWRRSLERKRALFPERHLYDDQTLSLSVRELTRWMVEHETDFGTLENYLDGYSVAGNRLATLAVPANILMAQDDPVIPFADFARWQLPPIARLEVARWGGHCGFIENAQCDGFGERWVTDRLTSC</sequence>
<dbReference type="GO" id="GO:0047372">
    <property type="term" value="F:monoacylglycerol lipase activity"/>
    <property type="evidence" value="ECO:0007669"/>
    <property type="project" value="TreeGrafter"/>
</dbReference>
<dbReference type="STRING" id="1045855.DSC_02035"/>
<dbReference type="PIRSF" id="PIRSF005211">
    <property type="entry name" value="Ab_hydro_YheT"/>
    <property type="match status" value="1"/>
</dbReference>
<evidence type="ECO:0000313" key="6">
    <source>
        <dbReference type="Proteomes" id="UP000005870"/>
    </source>
</evidence>
<organism evidence="5 6">
    <name type="scientific">Pseudoxanthomonas spadix (strain BD-a59)</name>
    <dbReference type="NCBI Taxonomy" id="1045855"/>
    <lineage>
        <taxon>Bacteria</taxon>
        <taxon>Pseudomonadati</taxon>
        <taxon>Pseudomonadota</taxon>
        <taxon>Gammaproteobacteria</taxon>
        <taxon>Lysobacterales</taxon>
        <taxon>Lysobacteraceae</taxon>
        <taxon>Pseudoxanthomonas</taxon>
    </lineage>
</organism>
<dbReference type="Gene3D" id="3.40.50.1820">
    <property type="entry name" value="alpha/beta hydrolase"/>
    <property type="match status" value="1"/>
</dbReference>
<dbReference type="Proteomes" id="UP000005870">
    <property type="component" value="Chromosome"/>
</dbReference>
<feature type="active site" description="Charge relay system" evidence="2">
    <location>
        <position position="331"/>
    </location>
</feature>